<dbReference type="CDD" id="cd00093">
    <property type="entry name" value="HTH_XRE"/>
    <property type="match status" value="1"/>
</dbReference>
<dbReference type="Proteomes" id="UP001156903">
    <property type="component" value="Unassembled WGS sequence"/>
</dbReference>
<evidence type="ECO:0000313" key="2">
    <source>
        <dbReference type="EMBL" id="GLS15629.1"/>
    </source>
</evidence>
<dbReference type="EMBL" id="BSPB01000029">
    <property type="protein sequence ID" value="GLS15629.1"/>
    <property type="molecule type" value="Genomic_DNA"/>
</dbReference>
<reference evidence="3" key="1">
    <citation type="journal article" date="2019" name="Int. J. Syst. Evol. Microbiol.">
        <title>The Global Catalogue of Microorganisms (GCM) 10K type strain sequencing project: providing services to taxonomists for standard genome sequencing and annotation.</title>
        <authorList>
            <consortium name="The Broad Institute Genomics Platform"/>
            <consortium name="The Broad Institute Genome Sequencing Center for Infectious Disease"/>
            <person name="Wu L."/>
            <person name="Ma J."/>
        </authorList>
    </citation>
    <scope>NUCLEOTIDE SEQUENCE [LARGE SCALE GENOMIC DNA]</scope>
    <source>
        <strain evidence="3">NBRC 109341</strain>
    </source>
</reference>
<evidence type="ECO:0000259" key="1">
    <source>
        <dbReference type="PROSITE" id="PS50943"/>
    </source>
</evidence>
<keyword evidence="3" id="KW-1185">Reference proteome</keyword>
<dbReference type="InterPro" id="IPR001387">
    <property type="entry name" value="Cro/C1-type_HTH"/>
</dbReference>
<gene>
    <name evidence="2" type="ORF">GCM10007935_30650</name>
</gene>
<protein>
    <recommendedName>
        <fullName evidence="1">HTH cro/C1-type domain-containing protein</fullName>
    </recommendedName>
</protein>
<dbReference type="InterPro" id="IPR010982">
    <property type="entry name" value="Lambda_DNA-bd_dom_sf"/>
</dbReference>
<dbReference type="PROSITE" id="PS50943">
    <property type="entry name" value="HTH_CROC1"/>
    <property type="match status" value="1"/>
</dbReference>
<dbReference type="SMART" id="SM00530">
    <property type="entry name" value="HTH_XRE"/>
    <property type="match status" value="1"/>
</dbReference>
<feature type="domain" description="HTH cro/C1-type" evidence="1">
    <location>
        <begin position="35"/>
        <end position="91"/>
    </location>
</feature>
<comment type="caution">
    <text evidence="2">The sequence shown here is derived from an EMBL/GenBank/DDBJ whole genome shotgun (WGS) entry which is preliminary data.</text>
</comment>
<accession>A0ABQ6CA87</accession>
<organism evidence="2 3">
    <name type="scientific">Hydrogenophaga electricum</name>
    <dbReference type="NCBI Taxonomy" id="1230953"/>
    <lineage>
        <taxon>Bacteria</taxon>
        <taxon>Pseudomonadati</taxon>
        <taxon>Pseudomonadota</taxon>
        <taxon>Betaproteobacteria</taxon>
        <taxon>Burkholderiales</taxon>
        <taxon>Comamonadaceae</taxon>
        <taxon>Hydrogenophaga</taxon>
    </lineage>
</organism>
<dbReference type="RefSeq" id="WP_284308483.1">
    <property type="nucleotide sequence ID" value="NZ_BSPB01000029.1"/>
</dbReference>
<sequence length="112" mass="12117">MTFPCPARPLPPQHLACPRPPVVVGSALQDLGVLLTLARKQRGLTQEQLGHLADVSTSTVRALEAGAEGVAMANFFKVRQALGLLGQVDQLLDPRQDPETLAYAERQLRAPR</sequence>
<evidence type="ECO:0000313" key="3">
    <source>
        <dbReference type="Proteomes" id="UP001156903"/>
    </source>
</evidence>
<dbReference type="Gene3D" id="1.10.260.40">
    <property type="entry name" value="lambda repressor-like DNA-binding domains"/>
    <property type="match status" value="1"/>
</dbReference>
<dbReference type="SUPFAM" id="SSF47413">
    <property type="entry name" value="lambda repressor-like DNA-binding domains"/>
    <property type="match status" value="1"/>
</dbReference>
<dbReference type="Pfam" id="PF13560">
    <property type="entry name" value="HTH_31"/>
    <property type="match status" value="1"/>
</dbReference>
<proteinExistence type="predicted"/>
<name>A0ABQ6CA87_9BURK</name>